<organism evidence="1 2">
    <name type="scientific">Acetobacterium wieringae</name>
    <dbReference type="NCBI Taxonomy" id="52694"/>
    <lineage>
        <taxon>Bacteria</taxon>
        <taxon>Bacillati</taxon>
        <taxon>Bacillota</taxon>
        <taxon>Clostridia</taxon>
        <taxon>Eubacteriales</taxon>
        <taxon>Eubacteriaceae</taxon>
        <taxon>Acetobacterium</taxon>
    </lineage>
</organism>
<dbReference type="RefSeq" id="WP_070370318.1">
    <property type="nucleotide sequence ID" value="NZ_LKEU01000020.1"/>
</dbReference>
<accession>A0A1F2PKR1</accession>
<dbReference type="OrthoDB" id="1777863at2"/>
<protein>
    <submittedName>
        <fullName evidence="1">Uncharacterized protein</fullName>
    </submittedName>
</protein>
<dbReference type="STRING" id="52694.ACWI_09740"/>
<name>A0A1F2PKR1_9FIRM</name>
<comment type="caution">
    <text evidence="1">The sequence shown here is derived from an EMBL/GenBank/DDBJ whole genome shotgun (WGS) entry which is preliminary data.</text>
</comment>
<dbReference type="Proteomes" id="UP000176244">
    <property type="component" value="Unassembled WGS sequence"/>
</dbReference>
<dbReference type="InterPro" id="IPR046556">
    <property type="entry name" value="DUF6710"/>
</dbReference>
<sequence>MFGKKKPKPPKICIGGSKENFDDALFAIQNGLAMEKDITGKIACLDFALKVLQTDLKHSILSESIYKKDITDLKDSYIPSVTPLKTDGQNWINQRTGEIIKPVLDFRIAVMFEVEKIKFELQHELETGYIKPGRRCAIPDAWRFFICSKWIDVY</sequence>
<gene>
    <name evidence="1" type="ORF">ACWI_09740</name>
</gene>
<dbReference type="Pfam" id="PF20457">
    <property type="entry name" value="DUF6710"/>
    <property type="match status" value="1"/>
</dbReference>
<proteinExistence type="predicted"/>
<reference evidence="1 2" key="1">
    <citation type="submission" date="2015-09" db="EMBL/GenBank/DDBJ databases">
        <title>Genome sequence of Acetobacterium wieringae DSM 1911.</title>
        <authorList>
            <person name="Poehlein A."/>
            <person name="Bengelsdorf F.R."/>
            <person name="Schiel-Bengelsdorf B."/>
            <person name="Duerre P."/>
            <person name="Daniel R."/>
        </authorList>
    </citation>
    <scope>NUCLEOTIDE SEQUENCE [LARGE SCALE GENOMIC DNA]</scope>
    <source>
        <strain evidence="1 2">DSM 1911</strain>
    </source>
</reference>
<evidence type="ECO:0000313" key="2">
    <source>
        <dbReference type="Proteomes" id="UP000176244"/>
    </source>
</evidence>
<dbReference type="AlphaFoldDB" id="A0A1F2PKR1"/>
<evidence type="ECO:0000313" key="1">
    <source>
        <dbReference type="EMBL" id="OFV71474.1"/>
    </source>
</evidence>
<dbReference type="EMBL" id="LKEU01000020">
    <property type="protein sequence ID" value="OFV71474.1"/>
    <property type="molecule type" value="Genomic_DNA"/>
</dbReference>